<evidence type="ECO:0000313" key="2">
    <source>
        <dbReference type="Proteomes" id="UP000026739"/>
    </source>
</evidence>
<accession>A0A059KW03</accession>
<protein>
    <submittedName>
        <fullName evidence="1">Uncharacterized protein</fullName>
    </submittedName>
</protein>
<comment type="caution">
    <text evidence="1">The sequence shown here is derived from an EMBL/GenBank/DDBJ whole genome shotgun (WGS) entry which is preliminary data.</text>
</comment>
<reference evidence="1 2" key="1">
    <citation type="submission" date="2013-12" db="EMBL/GenBank/DDBJ databases">
        <authorList>
            <person name="Formusa P.A."/>
            <person name="Habash M."/>
            <person name="Lee H."/>
            <person name="Trevors J.T."/>
        </authorList>
    </citation>
    <scope>NUCLEOTIDE SEQUENCE [LARGE SCALE GENOMIC DNA]</scope>
    <source>
        <strain evidence="1 2">PD30</strain>
    </source>
</reference>
<dbReference type="AlphaFoldDB" id="A0A059KW03"/>
<name>A0A059KW03_9PSED</name>
<sequence>MVGILRNHDVRQQPCGQDALVDDPRRHRCLDQCFALITDPLAKDMALDGKNAKRVAQFFADVFTDMLECAAAKSVSVVRFVVDQRAWELRRQRRALSPLLFLGRRWRCLQCLELSLNRRDIDQIVQQAGLLRI</sequence>
<organism evidence="1 2">
    <name type="scientific">Pseudomonas mandelii PD30</name>
    <dbReference type="NCBI Taxonomy" id="1419583"/>
    <lineage>
        <taxon>Bacteria</taxon>
        <taxon>Pseudomonadati</taxon>
        <taxon>Pseudomonadota</taxon>
        <taxon>Gammaproteobacteria</taxon>
        <taxon>Pseudomonadales</taxon>
        <taxon>Pseudomonadaceae</taxon>
        <taxon>Pseudomonas</taxon>
    </lineage>
</organism>
<dbReference type="EMBL" id="AZQQ01000100">
    <property type="protein sequence ID" value="KDD66151.1"/>
    <property type="molecule type" value="Genomic_DNA"/>
</dbReference>
<gene>
    <name evidence="1" type="ORF">V466_25555</name>
</gene>
<evidence type="ECO:0000313" key="1">
    <source>
        <dbReference type="EMBL" id="KDD66151.1"/>
    </source>
</evidence>
<dbReference type="Proteomes" id="UP000026739">
    <property type="component" value="Unassembled WGS sequence"/>
</dbReference>
<proteinExistence type="predicted"/>